<proteinExistence type="inferred from homology"/>
<evidence type="ECO:0000256" key="4">
    <source>
        <dbReference type="ARBA" id="ARBA00022692"/>
    </source>
</evidence>
<keyword evidence="3" id="KW-1003">Cell membrane</keyword>
<reference evidence="7 8" key="1">
    <citation type="submission" date="2016-10" db="EMBL/GenBank/DDBJ databases">
        <authorList>
            <person name="de Groot N.N."/>
        </authorList>
    </citation>
    <scope>NUCLEOTIDE SEQUENCE [LARGE SCALE GENOMIC DNA]</scope>
    <source>
        <strain evidence="7 8">CGMCC 4.6858</strain>
    </source>
</reference>
<keyword evidence="6" id="KW-0472">Membrane</keyword>
<dbReference type="OrthoDB" id="1122432at2"/>
<evidence type="ECO:0000256" key="6">
    <source>
        <dbReference type="ARBA" id="ARBA00023136"/>
    </source>
</evidence>
<evidence type="ECO:0000313" key="7">
    <source>
        <dbReference type="EMBL" id="SDD49044.1"/>
    </source>
</evidence>
<sequence>MKSLLGNHAPASAQDAVLLLARVLLGVVLVSHGWQKVVTNGFGGTADGFDMMGIPAPYAAAVFAGLVELVGGALLLLGLITQVVGVLVAANMAGAFWFAHRGTEVMASEGGWELVGVIGLAGLVFAAVGPGRLSLDHALSGRQQVGEPVLSKEAREPARA</sequence>
<comment type="subcellular location">
    <subcellularLocation>
        <location evidence="1">Cell membrane</location>
        <topology evidence="1">Multi-pass membrane protein</topology>
    </subcellularLocation>
</comment>
<comment type="similarity">
    <text evidence="2">Belongs to the DoxX family.</text>
</comment>
<dbReference type="PANTHER" id="PTHR33452">
    <property type="entry name" value="OXIDOREDUCTASE CATD-RELATED"/>
    <property type="match status" value="1"/>
</dbReference>
<dbReference type="RefSeq" id="WP_090858138.1">
    <property type="nucleotide sequence ID" value="NZ_FMZM01000008.1"/>
</dbReference>
<dbReference type="STRING" id="1045774.SAMN05421872_108205"/>
<keyword evidence="5" id="KW-1133">Transmembrane helix</keyword>
<dbReference type="AlphaFoldDB" id="A0A1G6V6I4"/>
<evidence type="ECO:0000256" key="2">
    <source>
        <dbReference type="ARBA" id="ARBA00006679"/>
    </source>
</evidence>
<evidence type="ECO:0000256" key="3">
    <source>
        <dbReference type="ARBA" id="ARBA00022475"/>
    </source>
</evidence>
<dbReference type="InterPro" id="IPR051907">
    <property type="entry name" value="DoxX-like_oxidoreductase"/>
</dbReference>
<evidence type="ECO:0000256" key="5">
    <source>
        <dbReference type="ARBA" id="ARBA00022989"/>
    </source>
</evidence>
<gene>
    <name evidence="7" type="ORF">SAMN05421872_108205</name>
</gene>
<dbReference type="PANTHER" id="PTHR33452:SF1">
    <property type="entry name" value="INNER MEMBRANE PROTEIN YPHA-RELATED"/>
    <property type="match status" value="1"/>
</dbReference>
<dbReference type="Pfam" id="PF07681">
    <property type="entry name" value="DoxX"/>
    <property type="match status" value="1"/>
</dbReference>
<dbReference type="Proteomes" id="UP000199034">
    <property type="component" value="Unassembled WGS sequence"/>
</dbReference>
<dbReference type="GO" id="GO:0005886">
    <property type="term" value="C:plasma membrane"/>
    <property type="evidence" value="ECO:0007669"/>
    <property type="project" value="UniProtKB-SubCell"/>
</dbReference>
<keyword evidence="8" id="KW-1185">Reference proteome</keyword>
<evidence type="ECO:0000256" key="1">
    <source>
        <dbReference type="ARBA" id="ARBA00004651"/>
    </source>
</evidence>
<dbReference type="InterPro" id="IPR032808">
    <property type="entry name" value="DoxX"/>
</dbReference>
<evidence type="ECO:0000313" key="8">
    <source>
        <dbReference type="Proteomes" id="UP000199034"/>
    </source>
</evidence>
<protein>
    <submittedName>
        <fullName evidence="7">Putative oxidoreductase</fullName>
    </submittedName>
</protein>
<keyword evidence="4" id="KW-0812">Transmembrane</keyword>
<name>A0A1G6V6I4_9ACTN</name>
<accession>A0A1G6V6I4</accession>
<dbReference type="EMBL" id="FMZM01000008">
    <property type="protein sequence ID" value="SDD49044.1"/>
    <property type="molecule type" value="Genomic_DNA"/>
</dbReference>
<organism evidence="7 8">
    <name type="scientific">Nocardioides lianchengensis</name>
    <dbReference type="NCBI Taxonomy" id="1045774"/>
    <lineage>
        <taxon>Bacteria</taxon>
        <taxon>Bacillati</taxon>
        <taxon>Actinomycetota</taxon>
        <taxon>Actinomycetes</taxon>
        <taxon>Propionibacteriales</taxon>
        <taxon>Nocardioidaceae</taxon>
        <taxon>Nocardioides</taxon>
    </lineage>
</organism>